<proteinExistence type="predicted"/>
<organism evidence="2">
    <name type="scientific">Jingmen tick virus</name>
    <dbReference type="NCBI Taxonomy" id="1172985"/>
    <lineage>
        <taxon>Viruses</taxon>
        <taxon>Riboviria</taxon>
        <taxon>Orthornavirae</taxon>
        <taxon>Kitrinoviricota</taxon>
        <taxon>Flasuviricetes</taxon>
        <taxon>Amarillovirales</taxon>
        <taxon>Flaviviridae</taxon>
        <taxon>Jingmenvirus group</taxon>
    </lineage>
</organism>
<keyword evidence="1" id="KW-0472">Membrane</keyword>
<protein>
    <submittedName>
        <fullName evidence="2">Glycoprotein</fullName>
    </submittedName>
</protein>
<keyword evidence="1" id="KW-0812">Transmembrane</keyword>
<feature type="transmembrane region" description="Helical" evidence="1">
    <location>
        <begin position="495"/>
        <end position="522"/>
    </location>
</feature>
<evidence type="ECO:0000313" key="2">
    <source>
        <dbReference type="EMBL" id="QPG92985.1"/>
    </source>
</evidence>
<sequence length="734" mass="82547">MANLGQPFRRSVLRCFSSKGIRHLVSVLVFVQLFCTAQASSSCKNHKSRTGVIQLRVGTGIVISGAVDQSQLNVLKLTRTVTYQKLITCPNVANIKDAVIMSHAYRCPGGSGKAGCGKEFGGFSDSERALMTDETYFVRDESGGTGSCMQVWDVEHCHAITPVRTVKEMSVLKVLSTTCSLYLQDKGDEPISSVTLKTLRVNLLVKCPQANIRYALAADGRLYVNSESRAQGYADNRCPIYKIEGKEWEVNRPSWVVHRDTFDGYSVMVDWSGTVSGDSHSINGLTVEEDIEEALVEYETEELSSSCTDSVLYTTLIGVNCTIASVQYLNHAHSVISGKFTGQVRIKVQTASKLGCAIWISGRKVIVNQKISDIDSGKVLGKTYICSSNCKMLEIPLPDVELNYGHNMEDYSKSYGQQGTFGVDFGDILDGYLGFYKGMIKFIPLVVLVTLMVLNLSFFMTPMGTLVGLVSVLAFMFSSVEGVQMSQTEKHITCAHFLISVSGALSSYFPYKLFILLISLVFNYCDCRKHQLLSYTLIIIGNLTIMMELPQMLVFIVWMPIVFRHQKVLYERMNGIENEWVENMSKAFATLRPWTTFYDGFSSGFCLLKSGKTIVRRHSKGLMIQLMSRLVIREFGVAEMCRDRSVPKGKRIGLRNLCGINFFPQEFGLVRPILEVMDRDDWTYMVKNGPYITQRELWSLDWFKEFIGKYENTLKKRGINHRIDDMIIDRLKNV</sequence>
<feature type="transmembrane region" description="Helical" evidence="1">
    <location>
        <begin position="466"/>
        <end position="483"/>
    </location>
</feature>
<keyword evidence="1" id="KW-1133">Transmembrane helix</keyword>
<feature type="transmembrane region" description="Helical" evidence="1">
    <location>
        <begin position="442"/>
        <end position="460"/>
    </location>
</feature>
<evidence type="ECO:0000256" key="1">
    <source>
        <dbReference type="SAM" id="Phobius"/>
    </source>
</evidence>
<feature type="transmembrane region" description="Helical" evidence="1">
    <location>
        <begin position="534"/>
        <end position="563"/>
    </location>
</feature>
<reference evidence="2" key="1">
    <citation type="submission" date="2020-07" db="EMBL/GenBank/DDBJ databases">
        <authorList>
            <person name="Guo L."/>
            <person name="Lu X."/>
            <person name="Guo D."/>
        </authorList>
    </citation>
    <scope>NUCLEOTIDE SEQUENCE</scope>
    <source>
        <strain evidence="2">018</strain>
    </source>
</reference>
<dbReference type="EMBL" id="MT747998">
    <property type="protein sequence ID" value="QPG92985.1"/>
    <property type="molecule type" value="Genomic_RNA"/>
</dbReference>
<name>A0A7S9PR58_9FLAV</name>
<accession>A0A7S9PR58</accession>